<organism evidence="1 2">
    <name type="scientific">Hypholoma sublateritium (strain FD-334 SS-4)</name>
    <dbReference type="NCBI Taxonomy" id="945553"/>
    <lineage>
        <taxon>Eukaryota</taxon>
        <taxon>Fungi</taxon>
        <taxon>Dikarya</taxon>
        <taxon>Basidiomycota</taxon>
        <taxon>Agaricomycotina</taxon>
        <taxon>Agaricomycetes</taxon>
        <taxon>Agaricomycetidae</taxon>
        <taxon>Agaricales</taxon>
        <taxon>Agaricineae</taxon>
        <taxon>Strophariaceae</taxon>
        <taxon>Hypholoma</taxon>
    </lineage>
</organism>
<gene>
    <name evidence="1" type="ORF">HYPSUDRAFT_663714</name>
</gene>
<evidence type="ECO:0000313" key="2">
    <source>
        <dbReference type="Proteomes" id="UP000054270"/>
    </source>
</evidence>
<name>A0A0D2L5D3_HYPSF</name>
<dbReference type="EMBL" id="KN817552">
    <property type="protein sequence ID" value="KJA22087.1"/>
    <property type="molecule type" value="Genomic_DNA"/>
</dbReference>
<protein>
    <submittedName>
        <fullName evidence="1">Uncharacterized protein</fullName>
    </submittedName>
</protein>
<dbReference type="Proteomes" id="UP000054270">
    <property type="component" value="Unassembled WGS sequence"/>
</dbReference>
<sequence>MRRCVVRSKRSSCPNRQRHGVRKGAQWAPLLLGPGCRFAGSSAASECAAGAITVRAGRVRESVSLFRRALCIGTKCAPRTRSLIVLIPHWSRRACTCTVRFASLLPSAKAEKWPAISPPAYLLALYPSAATSKLPVTK</sequence>
<accession>A0A0D2L5D3</accession>
<dbReference type="AlphaFoldDB" id="A0A0D2L5D3"/>
<proteinExistence type="predicted"/>
<keyword evidence="2" id="KW-1185">Reference proteome</keyword>
<evidence type="ECO:0000313" key="1">
    <source>
        <dbReference type="EMBL" id="KJA22087.1"/>
    </source>
</evidence>
<reference evidence="2" key="1">
    <citation type="submission" date="2014-04" db="EMBL/GenBank/DDBJ databases">
        <title>Evolutionary Origins and Diversification of the Mycorrhizal Mutualists.</title>
        <authorList>
            <consortium name="DOE Joint Genome Institute"/>
            <consortium name="Mycorrhizal Genomics Consortium"/>
            <person name="Kohler A."/>
            <person name="Kuo A."/>
            <person name="Nagy L.G."/>
            <person name="Floudas D."/>
            <person name="Copeland A."/>
            <person name="Barry K.W."/>
            <person name="Cichocki N."/>
            <person name="Veneault-Fourrey C."/>
            <person name="LaButti K."/>
            <person name="Lindquist E.A."/>
            <person name="Lipzen A."/>
            <person name="Lundell T."/>
            <person name="Morin E."/>
            <person name="Murat C."/>
            <person name="Riley R."/>
            <person name="Ohm R."/>
            <person name="Sun H."/>
            <person name="Tunlid A."/>
            <person name="Henrissat B."/>
            <person name="Grigoriev I.V."/>
            <person name="Hibbett D.S."/>
            <person name="Martin F."/>
        </authorList>
    </citation>
    <scope>NUCLEOTIDE SEQUENCE [LARGE SCALE GENOMIC DNA]</scope>
    <source>
        <strain evidence="2">FD-334 SS-4</strain>
    </source>
</reference>